<keyword evidence="2" id="KW-0732">Signal</keyword>
<dbReference type="Pfam" id="PF11327">
    <property type="entry name" value="Egh16-like"/>
    <property type="match status" value="1"/>
</dbReference>
<gene>
    <name evidence="3" type="ORF">MBM_01034</name>
</gene>
<keyword evidence="4" id="KW-1185">Reference proteome</keyword>
<feature type="compositionally biased region" description="Polar residues" evidence="1">
    <location>
        <begin position="337"/>
        <end position="350"/>
    </location>
</feature>
<dbReference type="Proteomes" id="UP000006753">
    <property type="component" value="Unassembled WGS sequence"/>
</dbReference>
<dbReference type="GeneID" id="18756969"/>
<dbReference type="KEGG" id="mbe:MBM_01034"/>
<name>K1X5G6_MARBU</name>
<evidence type="ECO:0000256" key="1">
    <source>
        <dbReference type="SAM" id="MobiDB-lite"/>
    </source>
</evidence>
<dbReference type="InterPro" id="IPR021476">
    <property type="entry name" value="Egh16-like"/>
</dbReference>
<dbReference type="PANTHER" id="PTHR34618">
    <property type="entry name" value="SURFACE PROTEIN MAS1, PUTATIVE-RELATED"/>
    <property type="match status" value="1"/>
</dbReference>
<organism evidence="3 4">
    <name type="scientific">Marssonina brunnea f. sp. multigermtubi (strain MB_m1)</name>
    <name type="common">Marssonina leaf spot fungus</name>
    <dbReference type="NCBI Taxonomy" id="1072389"/>
    <lineage>
        <taxon>Eukaryota</taxon>
        <taxon>Fungi</taxon>
        <taxon>Dikarya</taxon>
        <taxon>Ascomycota</taxon>
        <taxon>Pezizomycotina</taxon>
        <taxon>Leotiomycetes</taxon>
        <taxon>Helotiales</taxon>
        <taxon>Drepanopezizaceae</taxon>
        <taxon>Drepanopeziza</taxon>
    </lineage>
</organism>
<evidence type="ECO:0000313" key="4">
    <source>
        <dbReference type="Proteomes" id="UP000006753"/>
    </source>
</evidence>
<proteinExistence type="predicted"/>
<feature type="chain" id="PRO_5003853322" evidence="2">
    <location>
        <begin position="18"/>
        <end position="350"/>
    </location>
</feature>
<dbReference type="OMA" id="ANIVNQC"/>
<dbReference type="HOGENOM" id="CLU_047729_1_1_1"/>
<dbReference type="PANTHER" id="PTHR34618:SF3">
    <property type="entry name" value="GEGH 16 PROTEIN"/>
    <property type="match status" value="1"/>
</dbReference>
<feature type="signal peptide" evidence="2">
    <location>
        <begin position="1"/>
        <end position="17"/>
    </location>
</feature>
<dbReference type="InParanoid" id="K1X5G6"/>
<dbReference type="eggNOG" id="ENOG502SJ8E">
    <property type="taxonomic scope" value="Eukaryota"/>
</dbReference>
<sequence length="350" mass="34930">MLSLVLYIAALLSLVQGHGVILGAQGEAGSPPSVGFQVNDAIARNCTSISPCQQDTTIIRDAEIRANIVNECGRTELTGNIDIGENTENALAAGAVTSVKSGTLMTVTIHQVNADGAGPYACDLEETGNTGVFTQNLTVTNNVPGVNGFSQAKTQDFNITVAMPDEFNCIGGSTGNICTVRCRNNSQAGPFGGCVAVQQTDGVASVNSPNTISTAATLPNILAQVHQDQIDLAAAIKANQVSGTGAAALKAAGAELKVVSKAAEVQTLARENINGVGAAAATTGAADSVSSSASAKATETAKGAGKGARKGAAKASAATMAKETGAAAKGNKVAGDNQGSDGNNVKNQSV</sequence>
<dbReference type="OrthoDB" id="3241054at2759"/>
<evidence type="ECO:0000256" key="2">
    <source>
        <dbReference type="SAM" id="SignalP"/>
    </source>
</evidence>
<dbReference type="AlphaFoldDB" id="K1X5G6"/>
<accession>K1X5G6</accession>
<feature type="region of interest" description="Disordered" evidence="1">
    <location>
        <begin position="298"/>
        <end position="350"/>
    </location>
</feature>
<reference evidence="3 4" key="1">
    <citation type="journal article" date="2012" name="BMC Genomics">
        <title>Sequencing the genome of Marssonina brunnea reveals fungus-poplar co-evolution.</title>
        <authorList>
            <person name="Zhu S."/>
            <person name="Cao Y.-Z."/>
            <person name="Jiang C."/>
            <person name="Tan B.-Y."/>
            <person name="Wang Z."/>
            <person name="Feng S."/>
            <person name="Zhang L."/>
            <person name="Su X.-H."/>
            <person name="Brejova B."/>
            <person name="Vinar T."/>
            <person name="Xu M."/>
            <person name="Wang M.-X."/>
            <person name="Zhang S.-G."/>
            <person name="Huang M.-R."/>
            <person name="Wu R."/>
            <person name="Zhou Y."/>
        </authorList>
    </citation>
    <scope>NUCLEOTIDE SEQUENCE [LARGE SCALE GENOMIC DNA]</scope>
    <source>
        <strain evidence="3 4">MB_m1</strain>
    </source>
</reference>
<evidence type="ECO:0000313" key="3">
    <source>
        <dbReference type="EMBL" id="EKD20352.1"/>
    </source>
</evidence>
<protein>
    <submittedName>
        <fullName evidence="3">Gas1-like protein</fullName>
    </submittedName>
</protein>
<feature type="compositionally biased region" description="Low complexity" evidence="1">
    <location>
        <begin position="313"/>
        <end position="330"/>
    </location>
</feature>
<dbReference type="EMBL" id="JH921429">
    <property type="protein sequence ID" value="EKD20352.1"/>
    <property type="molecule type" value="Genomic_DNA"/>
</dbReference>